<dbReference type="SMART" id="SM00579">
    <property type="entry name" value="FBD"/>
    <property type="match status" value="2"/>
</dbReference>
<dbReference type="Proteomes" id="UP001206925">
    <property type="component" value="Unassembled WGS sequence"/>
</dbReference>
<gene>
    <name evidence="3" type="ORF">M8C21_008719</name>
</gene>
<feature type="non-terminal residue" evidence="3">
    <location>
        <position position="1"/>
    </location>
</feature>
<dbReference type="AlphaFoldDB" id="A0AAD5GIZ5"/>
<feature type="domain" description="FBD" evidence="2">
    <location>
        <begin position="396"/>
        <end position="470"/>
    </location>
</feature>
<dbReference type="EMBL" id="JAMZMK010007856">
    <property type="protein sequence ID" value="KAI7742914.1"/>
    <property type="molecule type" value="Genomic_DNA"/>
</dbReference>
<dbReference type="SUPFAM" id="SSF81383">
    <property type="entry name" value="F-box domain"/>
    <property type="match status" value="2"/>
</dbReference>
<name>A0AAD5GIZ5_AMBAR</name>
<keyword evidence="4" id="KW-1185">Reference proteome</keyword>
<evidence type="ECO:0000259" key="1">
    <source>
        <dbReference type="SMART" id="SM00256"/>
    </source>
</evidence>
<dbReference type="Gene3D" id="3.80.10.10">
    <property type="entry name" value="Ribonuclease Inhibitor"/>
    <property type="match status" value="2"/>
</dbReference>
<sequence length="929" mass="107226">YLKLQSHATLNHVDGRHRLASRSLTTWIMSWTVKLILAKSPALKMVRSSGLSARGKAVIVNEMAHDFLPEAPENQQGCLKMDRISKLPTGIIETILCLMPIQDAARTSVLSREWRYHWTKIPKLAFIERTFQVSNNQADLSVLEQTFSSSIRKTMYKRRKLLYAIYQVLLIHQGPIHEFTLRMDVDDFYVEINHIILHLVNRNTVKILQLDLAGHYALPLSFCSLHQLTNLSVRNCSFDRLLSFSGFCCLTTLCLQHASINVKTLMCLLSSCPLLKRLTLEYDSDILSDDEDFTIVDTIVDLFKCLPVIEYLYVPCYIVGHVVPERLPKELPTTLIHLKFLDIHRALVGHKHDLPFLALLIRSSPNLEKLKLDMYDDRDNFEDNEFSSTTPKDYFDFTLEHLNELELLYFCETDDELDFVKLILAKSPVLKKVRILPCFDKEAESELKEFIPKVLLSSPCASPSVKIIVGQQGCFKMDIISKLPPGIIETILCLLPIQDSARTSILSREWRYHWTKIPKLAFIERTFQVSNNQADLSVLEETFSSDKRERMYKRRKLFCAIYQVLLIHQGPIHEFTLRMEYYISDPCVEINHIMLHLSNRNTVKILQLDLGGRYVLPLSFCSLHQLTNLSLGSCSFDRLLSFSGFGCLTTLCLEQTSINVKTLMCLLSSCPLLKRLTLDYDTDILSDDEDFTIVDLFKCLPVIEYLYIPCYIVGHVVPERLPKELPTTLIHLKFLDIHRALVDHKHDLPFLALLIRSSPNLEKLKLYDYNGEIISDDKAFTIRFAPERLPKELPTTLIHLKCLDIHPVCVSHKHELPFLALLIRSSPNLEKLKLYMYDEYNLEVYEFSSSTPEDYFDFTLEHLNELELLNFSETDDELDFVKLILDKSPVLKNVRIFPYPHSDEEDESKLKEFIPKVLLRSPCASPSSN</sequence>
<feature type="domain" description="FBD" evidence="2">
    <location>
        <begin position="857"/>
        <end position="929"/>
    </location>
</feature>
<accession>A0AAD5GIZ5</accession>
<dbReference type="InterPro" id="IPR006566">
    <property type="entry name" value="FBD"/>
</dbReference>
<dbReference type="Pfam" id="PF24758">
    <property type="entry name" value="LRR_At5g56370"/>
    <property type="match status" value="1"/>
</dbReference>
<dbReference type="SUPFAM" id="SSF52047">
    <property type="entry name" value="RNI-like"/>
    <property type="match status" value="2"/>
</dbReference>
<organism evidence="3 4">
    <name type="scientific">Ambrosia artemisiifolia</name>
    <name type="common">Common ragweed</name>
    <dbReference type="NCBI Taxonomy" id="4212"/>
    <lineage>
        <taxon>Eukaryota</taxon>
        <taxon>Viridiplantae</taxon>
        <taxon>Streptophyta</taxon>
        <taxon>Embryophyta</taxon>
        <taxon>Tracheophyta</taxon>
        <taxon>Spermatophyta</taxon>
        <taxon>Magnoliopsida</taxon>
        <taxon>eudicotyledons</taxon>
        <taxon>Gunneridae</taxon>
        <taxon>Pentapetalae</taxon>
        <taxon>asterids</taxon>
        <taxon>campanulids</taxon>
        <taxon>Asterales</taxon>
        <taxon>Asteraceae</taxon>
        <taxon>Asteroideae</taxon>
        <taxon>Heliantheae alliance</taxon>
        <taxon>Heliantheae</taxon>
        <taxon>Ambrosia</taxon>
    </lineage>
</organism>
<feature type="domain" description="F-box" evidence="1">
    <location>
        <begin position="87"/>
        <end position="127"/>
    </location>
</feature>
<dbReference type="PANTHER" id="PTHR31639:SF315">
    <property type="entry name" value="LEUCINE-RICH REPEAT DOMAIN SUPERFAMILY, F-BOX-LIKE DOMAIN SUPERFAMILY"/>
    <property type="match status" value="1"/>
</dbReference>
<dbReference type="InterPro" id="IPR055411">
    <property type="entry name" value="LRR_FXL15/At3g58940/PEG3-like"/>
</dbReference>
<evidence type="ECO:0000313" key="3">
    <source>
        <dbReference type="EMBL" id="KAI7742914.1"/>
    </source>
</evidence>
<evidence type="ECO:0000313" key="4">
    <source>
        <dbReference type="Proteomes" id="UP001206925"/>
    </source>
</evidence>
<dbReference type="InterPro" id="IPR032675">
    <property type="entry name" value="LRR_dom_sf"/>
</dbReference>
<reference evidence="3" key="1">
    <citation type="submission" date="2022-06" db="EMBL/GenBank/DDBJ databases">
        <title>Uncovering the hologenomic basis of an extraordinary plant invasion.</title>
        <authorList>
            <person name="Bieker V.C."/>
            <person name="Martin M.D."/>
            <person name="Gilbert T."/>
            <person name="Hodgins K."/>
            <person name="Battlay P."/>
            <person name="Petersen B."/>
            <person name="Wilson J."/>
        </authorList>
    </citation>
    <scope>NUCLEOTIDE SEQUENCE</scope>
    <source>
        <strain evidence="3">AA19_3_7</strain>
        <tissue evidence="3">Leaf</tissue>
    </source>
</reference>
<dbReference type="InterPro" id="IPR036047">
    <property type="entry name" value="F-box-like_dom_sf"/>
</dbReference>
<evidence type="ECO:0008006" key="5">
    <source>
        <dbReference type="Google" id="ProtNLM"/>
    </source>
</evidence>
<feature type="domain" description="F-box" evidence="1">
    <location>
        <begin position="483"/>
        <end position="523"/>
    </location>
</feature>
<dbReference type="PANTHER" id="PTHR31639">
    <property type="entry name" value="F-BOX PROTEIN-LIKE"/>
    <property type="match status" value="1"/>
</dbReference>
<dbReference type="Pfam" id="PF00646">
    <property type="entry name" value="F-box"/>
    <property type="match status" value="2"/>
</dbReference>
<protein>
    <recommendedName>
        <fullName evidence="5">F-box/FBD/LRR-repeat protein</fullName>
    </recommendedName>
</protein>
<comment type="caution">
    <text evidence="3">The sequence shown here is derived from an EMBL/GenBank/DDBJ whole genome shotgun (WGS) entry which is preliminary data.</text>
</comment>
<proteinExistence type="predicted"/>
<dbReference type="SMART" id="SM00256">
    <property type="entry name" value="FBOX"/>
    <property type="match status" value="2"/>
</dbReference>
<evidence type="ECO:0000259" key="2">
    <source>
        <dbReference type="SMART" id="SM00579"/>
    </source>
</evidence>
<dbReference type="InterPro" id="IPR001810">
    <property type="entry name" value="F-box_dom"/>
</dbReference>